<evidence type="ECO:0000256" key="1">
    <source>
        <dbReference type="SAM" id="MobiDB-lite"/>
    </source>
</evidence>
<dbReference type="RefSeq" id="WP_187817642.1">
    <property type="nucleotide sequence ID" value="NZ_JACTVJ010000018.1"/>
</dbReference>
<keyword evidence="2" id="KW-0732">Signal</keyword>
<feature type="region of interest" description="Disordered" evidence="1">
    <location>
        <begin position="154"/>
        <end position="198"/>
    </location>
</feature>
<evidence type="ECO:0000313" key="4">
    <source>
        <dbReference type="Proteomes" id="UP000642284"/>
    </source>
</evidence>
<protein>
    <recommendedName>
        <fullName evidence="5">Secreted protein</fullName>
    </recommendedName>
</protein>
<accession>A0ABR7SRQ9</accession>
<evidence type="ECO:0008006" key="5">
    <source>
        <dbReference type="Google" id="ProtNLM"/>
    </source>
</evidence>
<reference evidence="3 4" key="1">
    <citation type="submission" date="2020-08" db="EMBL/GenBank/DDBJ databases">
        <title>Genemic of Streptomyces polyaspartic.</title>
        <authorList>
            <person name="Liu W."/>
        </authorList>
    </citation>
    <scope>NUCLEOTIDE SEQUENCE [LARGE SCALE GENOMIC DNA]</scope>
    <source>
        <strain evidence="3 4">TRM66268-LWL</strain>
    </source>
</reference>
<dbReference type="Proteomes" id="UP000642284">
    <property type="component" value="Unassembled WGS sequence"/>
</dbReference>
<dbReference type="EMBL" id="JACTVJ010000018">
    <property type="protein sequence ID" value="MBC9717206.1"/>
    <property type="molecule type" value="Genomic_DNA"/>
</dbReference>
<proteinExistence type="predicted"/>
<evidence type="ECO:0000256" key="2">
    <source>
        <dbReference type="SAM" id="SignalP"/>
    </source>
</evidence>
<keyword evidence="4" id="KW-1185">Reference proteome</keyword>
<sequence>MATLLGALVAGFALVLMGASGASAGGPTSVLLSSPTSGKAAGLSHQDKEYEELTQLLGVGRGFDSVKAPPMDDTMEGEMVNATWLIHDVTPWRVDQIHVLPNPDAASKVDVFIHTVEAHGDESLNQLAGAWHRPQQAGELLALLKSLDLLGAPDPAAGGEGTTAGSGADETAGTGAETGSGSDSDAAAGGARDGSTTIAADTPVSTGWWWAIPGIAAGAALALGIRPVARQLPTWPAKLREARAAARDEGPRGELIDR</sequence>
<evidence type="ECO:0000313" key="3">
    <source>
        <dbReference type="EMBL" id="MBC9717206.1"/>
    </source>
</evidence>
<feature type="compositionally biased region" description="Low complexity" evidence="1">
    <location>
        <begin position="165"/>
        <end position="197"/>
    </location>
</feature>
<organism evidence="3 4">
    <name type="scientific">Streptomyces polyasparticus</name>
    <dbReference type="NCBI Taxonomy" id="2767826"/>
    <lineage>
        <taxon>Bacteria</taxon>
        <taxon>Bacillati</taxon>
        <taxon>Actinomycetota</taxon>
        <taxon>Actinomycetes</taxon>
        <taxon>Kitasatosporales</taxon>
        <taxon>Streptomycetaceae</taxon>
        <taxon>Streptomyces</taxon>
    </lineage>
</organism>
<name>A0ABR7SRQ9_9ACTN</name>
<comment type="caution">
    <text evidence="3">The sequence shown here is derived from an EMBL/GenBank/DDBJ whole genome shotgun (WGS) entry which is preliminary data.</text>
</comment>
<feature type="chain" id="PRO_5045203376" description="Secreted protein" evidence="2">
    <location>
        <begin position="25"/>
        <end position="258"/>
    </location>
</feature>
<gene>
    <name evidence="3" type="ORF">H9Y04_32230</name>
</gene>
<feature type="signal peptide" evidence="2">
    <location>
        <begin position="1"/>
        <end position="24"/>
    </location>
</feature>